<feature type="domain" description="Ferrous iron transporter FeoA-like" evidence="2">
    <location>
        <begin position="1"/>
        <end position="71"/>
    </location>
</feature>
<dbReference type="InterPro" id="IPR008988">
    <property type="entry name" value="Transcriptional_repressor_C"/>
</dbReference>
<protein>
    <submittedName>
        <fullName evidence="3">Iron transporter FeoA</fullName>
    </submittedName>
</protein>
<dbReference type="RefSeq" id="WP_003068195.1">
    <property type="nucleotide sequence ID" value="NZ_CAJPUH010000018.1"/>
</dbReference>
<sequence>MDLSQIKLVTEYEIVGIDLEEASVRHLADLGIKIGSFIQVISKTNDTAILLVRAARIALDNSILEKLDVVPKGSSKSSLPLSELAIGDSAYIEAIHADGALKRRLMDMGLTKNTNVQLQKVAPLGDPLEIKLRGYDLTLRKSEASLISVVKGEKEAKQ</sequence>
<feature type="domain" description="Ferrous iron transporter FeoA-like" evidence="2">
    <location>
        <begin position="79"/>
        <end position="151"/>
    </location>
</feature>
<dbReference type="EMBL" id="JWIY01000001">
    <property type="protein sequence ID" value="KIC78987.1"/>
    <property type="molecule type" value="Genomic_DNA"/>
</dbReference>
<organism evidence="3 4">
    <name type="scientific">Streptococcus constellatus</name>
    <dbReference type="NCBI Taxonomy" id="76860"/>
    <lineage>
        <taxon>Bacteria</taxon>
        <taxon>Bacillati</taxon>
        <taxon>Bacillota</taxon>
        <taxon>Bacilli</taxon>
        <taxon>Lactobacillales</taxon>
        <taxon>Streptococcaceae</taxon>
        <taxon>Streptococcus</taxon>
        <taxon>Streptococcus anginosus group</taxon>
    </lineage>
</organism>
<reference evidence="3 4" key="1">
    <citation type="submission" date="2014-12" db="EMBL/GenBank/DDBJ databases">
        <title>Partial genome sequence of Streptococcus constellatus KCOM 1650 (= ChDC B144).</title>
        <authorList>
            <person name="Kook J.-K."/>
            <person name="Park S.-N."/>
            <person name="Lim Y.K."/>
            <person name="Jo E."/>
        </authorList>
    </citation>
    <scope>NUCLEOTIDE SEQUENCE [LARGE SCALE GENOMIC DNA]</scope>
    <source>
        <strain evidence="3 4">KCOM 1650</strain>
    </source>
</reference>
<keyword evidence="1" id="KW-0408">Iron</keyword>
<evidence type="ECO:0000256" key="1">
    <source>
        <dbReference type="ARBA" id="ARBA00023004"/>
    </source>
</evidence>
<dbReference type="GO" id="GO:0046914">
    <property type="term" value="F:transition metal ion binding"/>
    <property type="evidence" value="ECO:0007669"/>
    <property type="project" value="InterPro"/>
</dbReference>
<dbReference type="InterPro" id="IPR052713">
    <property type="entry name" value="FeoA"/>
</dbReference>
<dbReference type="Gene3D" id="2.30.30.90">
    <property type="match status" value="2"/>
</dbReference>
<dbReference type="eggNOG" id="COG1918">
    <property type="taxonomic scope" value="Bacteria"/>
</dbReference>
<evidence type="ECO:0000259" key="2">
    <source>
        <dbReference type="SMART" id="SM00899"/>
    </source>
</evidence>
<dbReference type="PANTHER" id="PTHR42954:SF2">
    <property type="entry name" value="FE(2+) TRANSPORT PROTEIN A"/>
    <property type="match status" value="1"/>
</dbReference>
<name>A0A0C1KJ89_STRCV</name>
<dbReference type="InterPro" id="IPR007167">
    <property type="entry name" value="Fe-transptr_FeoA-like"/>
</dbReference>
<dbReference type="Pfam" id="PF04023">
    <property type="entry name" value="FeoA"/>
    <property type="match status" value="2"/>
</dbReference>
<dbReference type="InterPro" id="IPR038157">
    <property type="entry name" value="FeoA_core_dom"/>
</dbReference>
<dbReference type="PANTHER" id="PTHR42954">
    <property type="entry name" value="FE(2+) TRANSPORT PROTEIN A"/>
    <property type="match status" value="1"/>
</dbReference>
<dbReference type="AlphaFoldDB" id="A0A0C1KJ89"/>
<gene>
    <name evidence="3" type="ORF">RN79_05360</name>
</gene>
<dbReference type="STRING" id="862969.SCI_1470"/>
<dbReference type="Proteomes" id="UP000031339">
    <property type="component" value="Unassembled WGS sequence"/>
</dbReference>
<comment type="caution">
    <text evidence="3">The sequence shown here is derived from an EMBL/GenBank/DDBJ whole genome shotgun (WGS) entry which is preliminary data.</text>
</comment>
<dbReference type="SUPFAM" id="SSF50037">
    <property type="entry name" value="C-terminal domain of transcriptional repressors"/>
    <property type="match status" value="2"/>
</dbReference>
<dbReference type="OrthoDB" id="9811076at2"/>
<evidence type="ECO:0000313" key="3">
    <source>
        <dbReference type="EMBL" id="KIC78987.1"/>
    </source>
</evidence>
<proteinExistence type="predicted"/>
<dbReference type="SMART" id="SM00899">
    <property type="entry name" value="FeoA"/>
    <property type="match status" value="2"/>
</dbReference>
<accession>A0A0C1KJ89</accession>
<evidence type="ECO:0000313" key="4">
    <source>
        <dbReference type="Proteomes" id="UP000031339"/>
    </source>
</evidence>